<protein>
    <submittedName>
        <fullName evidence="1">Uncharacterized protein</fullName>
    </submittedName>
</protein>
<evidence type="ECO:0000313" key="1">
    <source>
        <dbReference type="EMBL" id="KNZ62010.1"/>
    </source>
</evidence>
<dbReference type="OrthoDB" id="2414509at2759"/>
<dbReference type="VEuPathDB" id="FungiDB:VP01_1324g5"/>
<dbReference type="PANTHER" id="PTHR33246:SF51">
    <property type="entry name" value="MYB_SANT-LIKE DOMAIN-CONTAINING PROTEIN"/>
    <property type="match status" value="1"/>
</dbReference>
<reference evidence="1 2" key="1">
    <citation type="submission" date="2015-08" db="EMBL/GenBank/DDBJ databases">
        <title>Next Generation Sequencing and Analysis of the Genome of Puccinia sorghi L Schw, the Causal Agent of Maize Common Rust.</title>
        <authorList>
            <person name="Rochi L."/>
            <person name="Burguener G."/>
            <person name="Darino M."/>
            <person name="Turjanski A."/>
            <person name="Kreff E."/>
            <person name="Dieguez M.J."/>
            <person name="Sacco F."/>
        </authorList>
    </citation>
    <scope>NUCLEOTIDE SEQUENCE [LARGE SCALE GENOMIC DNA]</scope>
    <source>
        <strain evidence="1 2">RO10H11247</strain>
    </source>
</reference>
<comment type="caution">
    <text evidence="1">The sequence shown here is derived from an EMBL/GenBank/DDBJ whole genome shotgun (WGS) entry which is preliminary data.</text>
</comment>
<organism evidence="1 2">
    <name type="scientific">Puccinia sorghi</name>
    <dbReference type="NCBI Taxonomy" id="27349"/>
    <lineage>
        <taxon>Eukaryota</taxon>
        <taxon>Fungi</taxon>
        <taxon>Dikarya</taxon>
        <taxon>Basidiomycota</taxon>
        <taxon>Pucciniomycotina</taxon>
        <taxon>Pucciniomycetes</taxon>
        <taxon>Pucciniales</taxon>
        <taxon>Pucciniaceae</taxon>
        <taxon>Puccinia</taxon>
    </lineage>
</organism>
<proteinExistence type="predicted"/>
<dbReference type="Proteomes" id="UP000037035">
    <property type="component" value="Unassembled WGS sequence"/>
</dbReference>
<evidence type="ECO:0000313" key="2">
    <source>
        <dbReference type="Proteomes" id="UP000037035"/>
    </source>
</evidence>
<name>A0A0L6VPC6_9BASI</name>
<sequence length="153" mass="17582">MRKKRKPHLETTRETRIGWNKPFTPEDYEHLCTYLEDSKNYTSLFGDGSKTAIGVKRMTRSQSYEVFSTACNNRLTGGKKILRPNDLKRKPAQKCPCYHWFYAIFRDKANINSMFEFDHAAHMPISQTIVLVKCAQCVAAGGTNRVRASRAET</sequence>
<gene>
    <name evidence="1" type="ORF">VP01_1324g5</name>
</gene>
<accession>A0A0L6VPC6</accession>
<keyword evidence="2" id="KW-1185">Reference proteome</keyword>
<dbReference type="EMBL" id="LAVV01003610">
    <property type="protein sequence ID" value="KNZ62010.1"/>
    <property type="molecule type" value="Genomic_DNA"/>
</dbReference>
<dbReference type="PANTHER" id="PTHR33246">
    <property type="entry name" value="CCHC-TYPE DOMAIN-CONTAINING PROTEIN"/>
    <property type="match status" value="1"/>
</dbReference>
<dbReference type="AlphaFoldDB" id="A0A0L6VPC6"/>